<comment type="caution">
    <text evidence="4">The sequence shown here is derived from an EMBL/GenBank/DDBJ whole genome shotgun (WGS) entry which is preliminary data.</text>
</comment>
<dbReference type="PIRSF" id="PIRSF000126">
    <property type="entry name" value="11-beta-HSD1"/>
    <property type="match status" value="1"/>
</dbReference>
<dbReference type="EMBL" id="PPSL01000001">
    <property type="protein sequence ID" value="PQJ12196.1"/>
    <property type="molecule type" value="Genomic_DNA"/>
</dbReference>
<name>A0A2S7T0A5_9BACT</name>
<dbReference type="GO" id="GO:0016491">
    <property type="term" value="F:oxidoreductase activity"/>
    <property type="evidence" value="ECO:0007669"/>
    <property type="project" value="UniProtKB-KW"/>
</dbReference>
<dbReference type="Proteomes" id="UP000239872">
    <property type="component" value="Unassembled WGS sequence"/>
</dbReference>
<gene>
    <name evidence="4" type="ORF">CJD36_000090</name>
</gene>
<dbReference type="SUPFAM" id="SSF51735">
    <property type="entry name" value="NAD(P)-binding Rossmann-fold domains"/>
    <property type="match status" value="1"/>
</dbReference>
<dbReference type="InterPro" id="IPR020904">
    <property type="entry name" value="Sc_DH/Rdtase_CS"/>
</dbReference>
<dbReference type="GO" id="GO:0016020">
    <property type="term" value="C:membrane"/>
    <property type="evidence" value="ECO:0007669"/>
    <property type="project" value="TreeGrafter"/>
</dbReference>
<evidence type="ECO:0000313" key="5">
    <source>
        <dbReference type="Proteomes" id="UP000239872"/>
    </source>
</evidence>
<sequence>MPHAVITGATQGIGKTIAEKLLSKGYSVAICARNKEKLAELTQEWTAQYPKATIAAYPADLGNRTETEAFGKYVLDTFSQVDILVNNAGSFLPGDICEEPDDRLETLMSVNVYSAYHLTRVLAPTMKNAGSGHIFNMCSVASLKAYPNGGSYSITKYALLGFSDNLREELKPHNIKVTAICPGAVYTPSWEGSGVPSERIMEANDIASMLWSAANLSPQANVETIIMRPVKGDL</sequence>
<dbReference type="PANTHER" id="PTHR44196:SF1">
    <property type="entry name" value="DEHYDROGENASE_REDUCTASE SDR FAMILY MEMBER 7B"/>
    <property type="match status" value="1"/>
</dbReference>
<dbReference type="AlphaFoldDB" id="A0A2S7T0A5"/>
<protein>
    <submittedName>
        <fullName evidence="4">Short-chain dehydrogenase</fullName>
    </submittedName>
</protein>
<dbReference type="InterPro" id="IPR036291">
    <property type="entry name" value="NAD(P)-bd_dom_sf"/>
</dbReference>
<reference evidence="4 5" key="1">
    <citation type="submission" date="2018-01" db="EMBL/GenBank/DDBJ databases">
        <title>A novel member of the phylum Bacteroidetes isolated from glacier ice.</title>
        <authorList>
            <person name="Liu Q."/>
            <person name="Xin Y.-H."/>
        </authorList>
    </citation>
    <scope>NUCLEOTIDE SEQUENCE [LARGE SCALE GENOMIC DNA]</scope>
    <source>
        <strain evidence="4 5">RB1R16</strain>
    </source>
</reference>
<accession>A0A2S7T0A5</accession>
<dbReference type="Pfam" id="PF00106">
    <property type="entry name" value="adh_short"/>
    <property type="match status" value="1"/>
</dbReference>
<comment type="similarity">
    <text evidence="1 3">Belongs to the short-chain dehydrogenases/reductases (SDR) family.</text>
</comment>
<dbReference type="PRINTS" id="PR00081">
    <property type="entry name" value="GDHRDH"/>
</dbReference>
<proteinExistence type="inferred from homology"/>
<evidence type="ECO:0000256" key="3">
    <source>
        <dbReference type="RuleBase" id="RU000363"/>
    </source>
</evidence>
<dbReference type="PROSITE" id="PS00061">
    <property type="entry name" value="ADH_SHORT"/>
    <property type="match status" value="1"/>
</dbReference>
<evidence type="ECO:0000313" key="4">
    <source>
        <dbReference type="EMBL" id="PQJ12196.1"/>
    </source>
</evidence>
<dbReference type="PRINTS" id="PR00080">
    <property type="entry name" value="SDRFAMILY"/>
</dbReference>
<evidence type="ECO:0000256" key="2">
    <source>
        <dbReference type="ARBA" id="ARBA00023002"/>
    </source>
</evidence>
<dbReference type="RefSeq" id="WP_105037081.1">
    <property type="nucleotide sequence ID" value="NZ_PPSL01000001.1"/>
</dbReference>
<keyword evidence="2" id="KW-0560">Oxidoreductase</keyword>
<dbReference type="OrthoDB" id="9775296at2"/>
<organism evidence="4 5">
    <name type="scientific">Flavipsychrobacter stenotrophus</name>
    <dbReference type="NCBI Taxonomy" id="2077091"/>
    <lineage>
        <taxon>Bacteria</taxon>
        <taxon>Pseudomonadati</taxon>
        <taxon>Bacteroidota</taxon>
        <taxon>Chitinophagia</taxon>
        <taxon>Chitinophagales</taxon>
        <taxon>Chitinophagaceae</taxon>
        <taxon>Flavipsychrobacter</taxon>
    </lineage>
</organism>
<dbReference type="InterPro" id="IPR002347">
    <property type="entry name" value="SDR_fam"/>
</dbReference>
<dbReference type="CDD" id="cd05233">
    <property type="entry name" value="SDR_c"/>
    <property type="match status" value="1"/>
</dbReference>
<dbReference type="PANTHER" id="PTHR44196">
    <property type="entry name" value="DEHYDROGENASE/REDUCTASE SDR FAMILY MEMBER 7B"/>
    <property type="match status" value="1"/>
</dbReference>
<keyword evidence="5" id="KW-1185">Reference proteome</keyword>
<evidence type="ECO:0000256" key="1">
    <source>
        <dbReference type="ARBA" id="ARBA00006484"/>
    </source>
</evidence>
<dbReference type="Gene3D" id="3.40.50.720">
    <property type="entry name" value="NAD(P)-binding Rossmann-like Domain"/>
    <property type="match status" value="1"/>
</dbReference>